<evidence type="ECO:0000256" key="2">
    <source>
        <dbReference type="ARBA" id="ARBA00022840"/>
    </source>
</evidence>
<evidence type="ECO:0000313" key="9">
    <source>
        <dbReference type="Proteomes" id="UP000199208"/>
    </source>
</evidence>
<dbReference type="PANTHER" id="PTHR32071">
    <property type="entry name" value="TRANSCRIPTIONAL REGULATORY PROTEIN"/>
    <property type="match status" value="1"/>
</dbReference>
<dbReference type="GO" id="GO:0043565">
    <property type="term" value="F:sequence-specific DNA binding"/>
    <property type="evidence" value="ECO:0007669"/>
    <property type="project" value="InterPro"/>
</dbReference>
<evidence type="ECO:0000259" key="7">
    <source>
        <dbReference type="PROSITE" id="PS50112"/>
    </source>
</evidence>
<evidence type="ECO:0000256" key="5">
    <source>
        <dbReference type="ARBA" id="ARBA00023163"/>
    </source>
</evidence>
<dbReference type="PROSITE" id="PS00675">
    <property type="entry name" value="SIGMA54_INTERACT_1"/>
    <property type="match status" value="1"/>
</dbReference>
<dbReference type="InterPro" id="IPR027417">
    <property type="entry name" value="P-loop_NTPase"/>
</dbReference>
<dbReference type="SMART" id="SM00382">
    <property type="entry name" value="AAA"/>
    <property type="match status" value="1"/>
</dbReference>
<dbReference type="PROSITE" id="PS50112">
    <property type="entry name" value="PAS"/>
    <property type="match status" value="1"/>
</dbReference>
<feature type="domain" description="Sigma-54 factor interaction" evidence="6">
    <location>
        <begin position="227"/>
        <end position="455"/>
    </location>
</feature>
<dbReference type="PROSITE" id="PS00688">
    <property type="entry name" value="SIGMA54_INTERACT_3"/>
    <property type="match status" value="1"/>
</dbReference>
<organism evidence="8 9">
    <name type="scientific">Acidaminobacter hydrogenoformans DSM 2784</name>
    <dbReference type="NCBI Taxonomy" id="1120920"/>
    <lineage>
        <taxon>Bacteria</taxon>
        <taxon>Bacillati</taxon>
        <taxon>Bacillota</taxon>
        <taxon>Clostridia</taxon>
        <taxon>Peptostreptococcales</taxon>
        <taxon>Acidaminobacteraceae</taxon>
        <taxon>Acidaminobacter</taxon>
    </lineage>
</organism>
<accession>A0A1G5S1E1</accession>
<keyword evidence="9" id="KW-1185">Reference proteome</keyword>
<gene>
    <name evidence="8" type="ORF">SAMN03080599_02152</name>
</gene>
<dbReference type="Pfam" id="PF25601">
    <property type="entry name" value="AAA_lid_14"/>
    <property type="match status" value="1"/>
</dbReference>
<keyword evidence="2" id="KW-0067">ATP-binding</keyword>
<dbReference type="InterPro" id="IPR035965">
    <property type="entry name" value="PAS-like_dom_sf"/>
</dbReference>
<dbReference type="SUPFAM" id="SSF52540">
    <property type="entry name" value="P-loop containing nucleoside triphosphate hydrolases"/>
    <property type="match status" value="1"/>
</dbReference>
<dbReference type="SUPFAM" id="SSF46689">
    <property type="entry name" value="Homeodomain-like"/>
    <property type="match status" value="1"/>
</dbReference>
<dbReference type="Proteomes" id="UP000199208">
    <property type="component" value="Unassembled WGS sequence"/>
</dbReference>
<dbReference type="InterPro" id="IPR025944">
    <property type="entry name" value="Sigma_54_int_dom_CS"/>
</dbReference>
<dbReference type="PRINTS" id="PR01590">
    <property type="entry name" value="HTHFIS"/>
</dbReference>
<dbReference type="GO" id="GO:0005524">
    <property type="term" value="F:ATP binding"/>
    <property type="evidence" value="ECO:0007669"/>
    <property type="project" value="UniProtKB-KW"/>
</dbReference>
<dbReference type="Pfam" id="PF00158">
    <property type="entry name" value="Sigma54_activat"/>
    <property type="match status" value="1"/>
</dbReference>
<dbReference type="SUPFAM" id="SSF55785">
    <property type="entry name" value="PYP-like sensor domain (PAS domain)"/>
    <property type="match status" value="1"/>
</dbReference>
<dbReference type="Pfam" id="PF02954">
    <property type="entry name" value="HTH_8"/>
    <property type="match status" value="1"/>
</dbReference>
<dbReference type="InterPro" id="IPR025662">
    <property type="entry name" value="Sigma_54_int_dom_ATP-bd_1"/>
</dbReference>
<evidence type="ECO:0000256" key="4">
    <source>
        <dbReference type="ARBA" id="ARBA00023125"/>
    </source>
</evidence>
<keyword evidence="3" id="KW-0805">Transcription regulation</keyword>
<feature type="domain" description="PAS" evidence="7">
    <location>
        <begin position="83"/>
        <end position="136"/>
    </location>
</feature>
<dbReference type="InterPro" id="IPR009057">
    <property type="entry name" value="Homeodomain-like_sf"/>
</dbReference>
<dbReference type="RefSeq" id="WP_092591351.1">
    <property type="nucleotide sequence ID" value="NZ_FMWL01000011.1"/>
</dbReference>
<dbReference type="InterPro" id="IPR003593">
    <property type="entry name" value="AAA+_ATPase"/>
</dbReference>
<keyword evidence="1" id="KW-0547">Nucleotide-binding</keyword>
<proteinExistence type="predicted"/>
<name>A0A1G5S1E1_9FIRM</name>
<evidence type="ECO:0000256" key="1">
    <source>
        <dbReference type="ARBA" id="ARBA00022741"/>
    </source>
</evidence>
<dbReference type="STRING" id="1120920.SAMN03080599_02152"/>
<dbReference type="InterPro" id="IPR000014">
    <property type="entry name" value="PAS"/>
</dbReference>
<dbReference type="Gene3D" id="1.10.10.60">
    <property type="entry name" value="Homeodomain-like"/>
    <property type="match status" value="1"/>
</dbReference>
<keyword evidence="4" id="KW-0238">DNA-binding</keyword>
<dbReference type="PROSITE" id="PS00676">
    <property type="entry name" value="SIGMA54_INTERACT_2"/>
    <property type="match status" value="1"/>
</dbReference>
<dbReference type="InterPro" id="IPR058031">
    <property type="entry name" value="AAA_lid_NorR"/>
</dbReference>
<dbReference type="Gene3D" id="1.10.8.60">
    <property type="match status" value="1"/>
</dbReference>
<dbReference type="Gene3D" id="3.30.450.20">
    <property type="entry name" value="PAS domain"/>
    <property type="match status" value="1"/>
</dbReference>
<evidence type="ECO:0000259" key="6">
    <source>
        <dbReference type="PROSITE" id="PS50045"/>
    </source>
</evidence>
<dbReference type="PROSITE" id="PS50045">
    <property type="entry name" value="SIGMA54_INTERACT_4"/>
    <property type="match status" value="1"/>
</dbReference>
<dbReference type="AlphaFoldDB" id="A0A1G5S1E1"/>
<dbReference type="CDD" id="cd00009">
    <property type="entry name" value="AAA"/>
    <property type="match status" value="1"/>
</dbReference>
<keyword evidence="5" id="KW-0804">Transcription</keyword>
<protein>
    <submittedName>
        <fullName evidence="8">Arginine utilization regulatory protein</fullName>
    </submittedName>
</protein>
<evidence type="ECO:0000313" key="8">
    <source>
        <dbReference type="EMBL" id="SCZ80205.1"/>
    </source>
</evidence>
<dbReference type="EMBL" id="FMWL01000011">
    <property type="protein sequence ID" value="SCZ80205.1"/>
    <property type="molecule type" value="Genomic_DNA"/>
</dbReference>
<reference evidence="8 9" key="1">
    <citation type="submission" date="2016-10" db="EMBL/GenBank/DDBJ databases">
        <authorList>
            <person name="de Groot N.N."/>
        </authorList>
    </citation>
    <scope>NUCLEOTIDE SEQUENCE [LARGE SCALE GENOMIC DNA]</scope>
    <source>
        <strain evidence="8 9">DSM 2784</strain>
    </source>
</reference>
<dbReference type="OrthoDB" id="9803970at2"/>
<dbReference type="GO" id="GO:0006355">
    <property type="term" value="P:regulation of DNA-templated transcription"/>
    <property type="evidence" value="ECO:0007669"/>
    <property type="project" value="InterPro"/>
</dbReference>
<dbReference type="Gene3D" id="3.40.50.300">
    <property type="entry name" value="P-loop containing nucleotide triphosphate hydrolases"/>
    <property type="match status" value="1"/>
</dbReference>
<dbReference type="FunFam" id="3.40.50.300:FF:000006">
    <property type="entry name" value="DNA-binding transcriptional regulator NtrC"/>
    <property type="match status" value="1"/>
</dbReference>
<evidence type="ECO:0000256" key="3">
    <source>
        <dbReference type="ARBA" id="ARBA00023015"/>
    </source>
</evidence>
<dbReference type="PANTHER" id="PTHR32071:SF74">
    <property type="entry name" value="TRANSCRIPTIONAL ACTIVATOR ROCR"/>
    <property type="match status" value="1"/>
</dbReference>
<dbReference type="InterPro" id="IPR025943">
    <property type="entry name" value="Sigma_54_int_dom_ATP-bd_2"/>
</dbReference>
<sequence>MAIADLIIQYSEDDKIIAIDYLGDELEWFKELGSERFLNEKLFDAFGDIKNHDILELNTKLFKVQFVKLGTQKQLLLSQDSLMLSLFKETIDKVSEGIQIFDRNGYFIHGNPASEALEGYDTIDFKGKHLLDLYDLSEEMSTTLSVIRTKKPVINRCDRFQAKNNKELVTINSGFPLMIQDEIYGACAFESDLSVINNIKNRSFNLEAFIRNEQPVLNQNMYTFKKIIHQSEKMAECIRFAKKIALTHVNVMITGETGTGKEMFAQSIHNFSPRADKPFVDVNCSAVPSNLVESLFFGTEKGAFTGSMTKKGFFELAEGGTLFLDEINAMSMEMQAKLLRVLQEKRYQRIGGSQYHQCNVRVITACNEDPQSLIDQQMMRKDFYYRISALSVHIPPLKDRKEDIAMLAAHFAQRLCEEYGKPNLTLTPDMLDILTHHDWPGNVRELRHVIEHAVHQANVEEQVFSLAHFPVYLTKGVSVIHTAISDSADGHSIPQLPPQSQTLNDLLDAYEQNVVREALNRCNGNISRAAKSLGLSRQNLQYRIRKFEALSHEQDQEQT</sequence>
<dbReference type="InterPro" id="IPR002197">
    <property type="entry name" value="HTH_Fis"/>
</dbReference>
<dbReference type="InterPro" id="IPR002078">
    <property type="entry name" value="Sigma_54_int"/>
</dbReference>